<evidence type="ECO:0000256" key="12">
    <source>
        <dbReference type="SAM" id="MobiDB-lite"/>
    </source>
</evidence>
<dbReference type="PRINTS" id="PR00987">
    <property type="entry name" value="TRNASYNTHGLU"/>
</dbReference>
<dbReference type="GO" id="GO:0005524">
    <property type="term" value="F:ATP binding"/>
    <property type="evidence" value="ECO:0007669"/>
    <property type="project" value="UniProtKB-KW"/>
</dbReference>
<dbReference type="InterPro" id="IPR000924">
    <property type="entry name" value="Glu/Gln-tRNA-synth"/>
</dbReference>
<dbReference type="GO" id="GO:0004818">
    <property type="term" value="F:glutamate-tRNA ligase activity"/>
    <property type="evidence" value="ECO:0007669"/>
    <property type="project" value="UniProtKB-EC"/>
</dbReference>
<keyword evidence="4 11" id="KW-0436">Ligase</keyword>
<dbReference type="GO" id="GO:0006424">
    <property type="term" value="P:glutamyl-tRNA aminoacylation"/>
    <property type="evidence" value="ECO:0007669"/>
    <property type="project" value="InterPro"/>
</dbReference>
<dbReference type="PANTHER" id="PTHR43311">
    <property type="entry name" value="GLUTAMATE--TRNA LIGASE"/>
    <property type="match status" value="1"/>
</dbReference>
<evidence type="ECO:0000256" key="11">
    <source>
        <dbReference type="RuleBase" id="RU363037"/>
    </source>
</evidence>
<dbReference type="STRING" id="1745343.A0A2J6Q6V7"/>
<dbReference type="InterPro" id="IPR033910">
    <property type="entry name" value="GluRS_core"/>
</dbReference>
<dbReference type="OrthoDB" id="428822at2759"/>
<feature type="domain" description="Glutamyl/glutaminyl-tRNA synthetase class Ib catalytic" evidence="13">
    <location>
        <begin position="53"/>
        <end position="366"/>
    </location>
</feature>
<evidence type="ECO:0000256" key="2">
    <source>
        <dbReference type="ARBA" id="ARBA00007894"/>
    </source>
</evidence>
<comment type="subcellular location">
    <subcellularLocation>
        <location evidence="1">Mitochondrion</location>
    </subcellularLocation>
</comment>
<evidence type="ECO:0000256" key="1">
    <source>
        <dbReference type="ARBA" id="ARBA00004173"/>
    </source>
</evidence>
<evidence type="ECO:0000313" key="14">
    <source>
        <dbReference type="EMBL" id="PMD21954.1"/>
    </source>
</evidence>
<dbReference type="PANTHER" id="PTHR43311:SF2">
    <property type="entry name" value="GLUTAMATE--TRNA LIGASE, MITOCHONDRIAL-RELATED"/>
    <property type="match status" value="1"/>
</dbReference>
<dbReference type="GO" id="GO:0008270">
    <property type="term" value="F:zinc ion binding"/>
    <property type="evidence" value="ECO:0007669"/>
    <property type="project" value="InterPro"/>
</dbReference>
<evidence type="ECO:0000256" key="10">
    <source>
        <dbReference type="ARBA" id="ARBA00072917"/>
    </source>
</evidence>
<gene>
    <name evidence="14" type="ORF">NA56DRAFT_645183</name>
</gene>
<dbReference type="InterPro" id="IPR004527">
    <property type="entry name" value="Glu-tRNA-ligase_bac/mito"/>
</dbReference>
<dbReference type="HAMAP" id="MF_00022">
    <property type="entry name" value="Glu_tRNA_synth_type1"/>
    <property type="match status" value="1"/>
</dbReference>
<dbReference type="CDD" id="cd00808">
    <property type="entry name" value="GluRS_core"/>
    <property type="match status" value="1"/>
</dbReference>
<dbReference type="SUPFAM" id="SSF52374">
    <property type="entry name" value="Nucleotidylyl transferase"/>
    <property type="match status" value="1"/>
</dbReference>
<evidence type="ECO:0000313" key="15">
    <source>
        <dbReference type="Proteomes" id="UP000235672"/>
    </source>
</evidence>
<evidence type="ECO:0000256" key="4">
    <source>
        <dbReference type="ARBA" id="ARBA00022598"/>
    </source>
</evidence>
<dbReference type="FunFam" id="3.40.50.620:FF:000045">
    <property type="entry name" value="Glutamate--tRNA ligase, mitochondrial"/>
    <property type="match status" value="1"/>
</dbReference>
<comment type="similarity">
    <text evidence="2">Belongs to the class-I aminoacyl-tRNA synthetase family. Glutamate--tRNA ligase type 1 subfamily.</text>
</comment>
<evidence type="ECO:0000256" key="7">
    <source>
        <dbReference type="ARBA" id="ARBA00022917"/>
    </source>
</evidence>
<feature type="region of interest" description="Disordered" evidence="12">
    <location>
        <begin position="29"/>
        <end position="54"/>
    </location>
</feature>
<dbReference type="InterPro" id="IPR049940">
    <property type="entry name" value="GluQ/Sye"/>
</dbReference>
<accession>A0A2J6Q6V7</accession>
<dbReference type="GO" id="GO:0005739">
    <property type="term" value="C:mitochondrion"/>
    <property type="evidence" value="ECO:0007669"/>
    <property type="project" value="UniProtKB-SubCell"/>
</dbReference>
<keyword evidence="8 11" id="KW-0030">Aminoacyl-tRNA synthetase</keyword>
<evidence type="ECO:0000256" key="5">
    <source>
        <dbReference type="ARBA" id="ARBA00022741"/>
    </source>
</evidence>
<evidence type="ECO:0000259" key="13">
    <source>
        <dbReference type="Pfam" id="PF00749"/>
    </source>
</evidence>
<dbReference type="AlphaFoldDB" id="A0A2J6Q6V7"/>
<name>A0A2J6Q6V7_9HELO</name>
<keyword evidence="5 11" id="KW-0547">Nucleotide-binding</keyword>
<evidence type="ECO:0000256" key="8">
    <source>
        <dbReference type="ARBA" id="ARBA00023146"/>
    </source>
</evidence>
<dbReference type="EC" id="6.1.1.17" evidence="3"/>
<evidence type="ECO:0000256" key="9">
    <source>
        <dbReference type="ARBA" id="ARBA00030865"/>
    </source>
</evidence>
<dbReference type="InterPro" id="IPR020058">
    <property type="entry name" value="Glu/Gln-tRNA-synth_Ib_cat-dom"/>
</dbReference>
<keyword evidence="7 11" id="KW-0648">Protein biosynthesis</keyword>
<reference evidence="14 15" key="1">
    <citation type="submission" date="2016-05" db="EMBL/GenBank/DDBJ databases">
        <title>A degradative enzymes factory behind the ericoid mycorrhizal symbiosis.</title>
        <authorList>
            <consortium name="DOE Joint Genome Institute"/>
            <person name="Martino E."/>
            <person name="Morin E."/>
            <person name="Grelet G."/>
            <person name="Kuo A."/>
            <person name="Kohler A."/>
            <person name="Daghino S."/>
            <person name="Barry K."/>
            <person name="Choi C."/>
            <person name="Cichocki N."/>
            <person name="Clum A."/>
            <person name="Copeland A."/>
            <person name="Hainaut M."/>
            <person name="Haridas S."/>
            <person name="Labutti K."/>
            <person name="Lindquist E."/>
            <person name="Lipzen A."/>
            <person name="Khouja H.-R."/>
            <person name="Murat C."/>
            <person name="Ohm R."/>
            <person name="Olson A."/>
            <person name="Spatafora J."/>
            <person name="Veneault-Fourrey C."/>
            <person name="Henrissat B."/>
            <person name="Grigoriev I."/>
            <person name="Martin F."/>
            <person name="Perotto S."/>
        </authorList>
    </citation>
    <scope>NUCLEOTIDE SEQUENCE [LARGE SCALE GENOMIC DNA]</scope>
    <source>
        <strain evidence="14 15">UAMH 7357</strain>
    </source>
</reference>
<dbReference type="InterPro" id="IPR014729">
    <property type="entry name" value="Rossmann-like_a/b/a_fold"/>
</dbReference>
<evidence type="ECO:0000256" key="3">
    <source>
        <dbReference type="ARBA" id="ARBA00012835"/>
    </source>
</evidence>
<dbReference type="Gene3D" id="3.40.50.620">
    <property type="entry name" value="HUPs"/>
    <property type="match status" value="1"/>
</dbReference>
<dbReference type="Pfam" id="PF00749">
    <property type="entry name" value="tRNA-synt_1c"/>
    <property type="match status" value="1"/>
</dbReference>
<evidence type="ECO:0000256" key="6">
    <source>
        <dbReference type="ARBA" id="ARBA00022840"/>
    </source>
</evidence>
<proteinExistence type="inferred from homology"/>
<dbReference type="EMBL" id="KZ613479">
    <property type="protein sequence ID" value="PMD21954.1"/>
    <property type="molecule type" value="Genomic_DNA"/>
</dbReference>
<sequence>MRLLLSVARRTTSSRWICHSCRGIKHATAPSHEAGKQSLSQASRQLRERGPARTRFAPSPTGYLHLGSLRTALFNYLVAKATGGQFLLRVEDTDQKRTIPDAEARLYEDLKWAGLDWDEGPTVGGPYGPYKQSERTALYRDHAEKLLDAGSAYRCFCTPERLHTLAEYQSKLGLPADYDRTCAHVSKAESDERAVKGEAHVIRLKVPDESDRPVFRDLVYGLIRPRNTSKGNPKVRSVALTLFDDPVLLKSDGFPTYHLANVVDDHLMKITHVIRGSEWISSTPKHLAMYQAFGWDPPAFAHVGLLLDKDRQKLSKRTGSVDISEWRQQGIFPETLNNFVALLGWSHDTGSDIMSMEELISNASMKYTRGDSVVAFEKLWFLQKRHAARYASSPVVSTLDQKRTNPLHALAVKPIITLLDETSTSSDYSFYQRIAKPENRENFVQRLVFADAQSYTNPAEFIQRNVYFFTPPSVEALTTTVPALSLHRIPSRYLNTVSRDTITSFFKVLMTISPESWGGDTIRPYLQSLVSSGVEYTLKDIESEIVSGEEAAASHTALQKSWVKLMNQYLRWALVAGKPGPDSVLTMELLGYGETGRRLDAAATVLKNLEGPE</sequence>
<keyword evidence="15" id="KW-1185">Reference proteome</keyword>
<dbReference type="Proteomes" id="UP000235672">
    <property type="component" value="Unassembled WGS sequence"/>
</dbReference>
<dbReference type="NCBIfam" id="TIGR00464">
    <property type="entry name" value="gltX_bact"/>
    <property type="match status" value="1"/>
</dbReference>
<protein>
    <recommendedName>
        <fullName evidence="10">Glutamate--tRNA ligase, mitochondrial</fullName>
        <ecNumber evidence="3">6.1.1.17</ecNumber>
    </recommendedName>
    <alternativeName>
        <fullName evidence="9">Glutamyl-tRNA synthetase</fullName>
    </alternativeName>
</protein>
<keyword evidence="6 11" id="KW-0067">ATP-binding</keyword>
<organism evidence="14 15">
    <name type="scientific">Hyaloscypha hepaticicola</name>
    <dbReference type="NCBI Taxonomy" id="2082293"/>
    <lineage>
        <taxon>Eukaryota</taxon>
        <taxon>Fungi</taxon>
        <taxon>Dikarya</taxon>
        <taxon>Ascomycota</taxon>
        <taxon>Pezizomycotina</taxon>
        <taxon>Leotiomycetes</taxon>
        <taxon>Helotiales</taxon>
        <taxon>Hyaloscyphaceae</taxon>
        <taxon>Hyaloscypha</taxon>
    </lineage>
</organism>